<accession>A0A0N4ZVL2</accession>
<protein>
    <submittedName>
        <fullName evidence="2">Uncharacterized protein</fullName>
    </submittedName>
</protein>
<organism evidence="1 2">
    <name type="scientific">Parastrongyloides trichosuri</name>
    <name type="common">Possum-specific nematode worm</name>
    <dbReference type="NCBI Taxonomy" id="131310"/>
    <lineage>
        <taxon>Eukaryota</taxon>
        <taxon>Metazoa</taxon>
        <taxon>Ecdysozoa</taxon>
        <taxon>Nematoda</taxon>
        <taxon>Chromadorea</taxon>
        <taxon>Rhabditida</taxon>
        <taxon>Tylenchina</taxon>
        <taxon>Panagrolaimomorpha</taxon>
        <taxon>Strongyloidoidea</taxon>
        <taxon>Strongyloididae</taxon>
        <taxon>Parastrongyloides</taxon>
    </lineage>
</organism>
<proteinExistence type="predicted"/>
<dbReference type="AlphaFoldDB" id="A0A0N4ZVL2"/>
<dbReference type="Proteomes" id="UP000038045">
    <property type="component" value="Unplaced"/>
</dbReference>
<name>A0A0N4ZVL2_PARTI</name>
<keyword evidence="1" id="KW-1185">Reference proteome</keyword>
<sequence>MTDQTNHLTNTIGNHSEAVTNINGSQHSKEENNLTNNNTLTQNDKFSRIKSELRRSLALNITPTTFDDKTDELKSKVLSYMKDHTINEEKFINSKDNKSYVSYLSKKYEEENIKNVPLHDTKKIYERKSETTINNKEIITTTRAFHSDTTVISDKIPNVGGLRRYYKYMGYSDINNTVDVLNELKSTFNIDEENNH</sequence>
<evidence type="ECO:0000313" key="2">
    <source>
        <dbReference type="WBParaSite" id="PTRK_0001261500.1"/>
    </source>
</evidence>
<evidence type="ECO:0000313" key="1">
    <source>
        <dbReference type="Proteomes" id="UP000038045"/>
    </source>
</evidence>
<dbReference type="WBParaSite" id="PTRK_0001261500.1">
    <property type="protein sequence ID" value="PTRK_0001261500.1"/>
    <property type="gene ID" value="PTRK_0001261500"/>
</dbReference>
<reference evidence="2" key="1">
    <citation type="submission" date="2017-02" db="UniProtKB">
        <authorList>
            <consortium name="WormBaseParasite"/>
        </authorList>
    </citation>
    <scope>IDENTIFICATION</scope>
</reference>